<accession>A0ABR8MSR8</accession>
<dbReference type="RefSeq" id="WP_191203283.1">
    <property type="nucleotide sequence ID" value="NZ_JACXZA010000002.1"/>
</dbReference>
<evidence type="ECO:0000313" key="2">
    <source>
        <dbReference type="EMBL" id="MBD3919007.1"/>
    </source>
</evidence>
<dbReference type="Proteomes" id="UP000609346">
    <property type="component" value="Unassembled WGS sequence"/>
</dbReference>
<gene>
    <name evidence="2" type="ORF">H8B09_09600</name>
</gene>
<protein>
    <submittedName>
        <fullName evidence="2">Uncharacterized protein</fullName>
    </submittedName>
</protein>
<keyword evidence="3" id="KW-1185">Reference proteome</keyword>
<keyword evidence="1" id="KW-0812">Transmembrane</keyword>
<keyword evidence="1" id="KW-1133">Transmembrane helix</keyword>
<evidence type="ECO:0000313" key="3">
    <source>
        <dbReference type="Proteomes" id="UP000609346"/>
    </source>
</evidence>
<keyword evidence="1" id="KW-0472">Membrane</keyword>
<dbReference type="EMBL" id="JACXZA010000002">
    <property type="protein sequence ID" value="MBD3919007.1"/>
    <property type="molecule type" value="Genomic_DNA"/>
</dbReference>
<comment type="caution">
    <text evidence="2">The sequence shown here is derived from an EMBL/GenBank/DDBJ whole genome shotgun (WGS) entry which is preliminary data.</text>
</comment>
<organism evidence="2 3">
    <name type="scientific">Paenibacillus terricola</name>
    <dbReference type="NCBI Taxonomy" id="2763503"/>
    <lineage>
        <taxon>Bacteria</taxon>
        <taxon>Bacillati</taxon>
        <taxon>Bacillota</taxon>
        <taxon>Bacilli</taxon>
        <taxon>Bacillales</taxon>
        <taxon>Paenibacillaceae</taxon>
        <taxon>Paenibacillus</taxon>
    </lineage>
</organism>
<reference evidence="2 3" key="1">
    <citation type="submission" date="2020-09" db="EMBL/GenBank/DDBJ databases">
        <title>Paenibacillus sp. strain PR3 16S rRNA gene Genome sequencing and assembly.</title>
        <authorList>
            <person name="Kim J."/>
        </authorList>
    </citation>
    <scope>NUCLEOTIDE SEQUENCE [LARGE SCALE GENOMIC DNA]</scope>
    <source>
        <strain evidence="2 3">PR3</strain>
    </source>
</reference>
<name>A0ABR8MSR8_9BACL</name>
<proteinExistence type="predicted"/>
<evidence type="ECO:0000256" key="1">
    <source>
        <dbReference type="SAM" id="Phobius"/>
    </source>
</evidence>
<feature type="transmembrane region" description="Helical" evidence="1">
    <location>
        <begin position="6"/>
        <end position="23"/>
    </location>
</feature>
<sequence length="93" mass="10659">MSQKKVYMLVMMVWLTILTVWAVNKVVNKNDAFVTVNGIPVQPSPQTFSTVQVDKDTVWIINNTSDMIQIIKHDANGYHLTQEKMSIQDNYSN</sequence>